<dbReference type="Proteomes" id="UP000306575">
    <property type="component" value="Unassembled WGS sequence"/>
</dbReference>
<evidence type="ECO:0000256" key="6">
    <source>
        <dbReference type="SAM" id="Phobius"/>
    </source>
</evidence>
<dbReference type="AlphaFoldDB" id="A0A4U7N884"/>
<accession>A0A4U7N884</accession>
<comment type="caution">
    <text evidence="7">The sequence shown here is derived from an EMBL/GenBank/DDBJ whole genome shotgun (WGS) entry which is preliminary data.</text>
</comment>
<reference evidence="7 8" key="1">
    <citation type="submission" date="2019-04" db="EMBL/GenBank/DDBJ databases">
        <title>Genome sequence of Pelagicola litoralis CL-ES2.</title>
        <authorList>
            <person name="Cao J."/>
        </authorList>
    </citation>
    <scope>NUCLEOTIDE SEQUENCE [LARGE SCALE GENOMIC DNA]</scope>
    <source>
        <strain evidence="7 8">CL-ES2</strain>
    </source>
</reference>
<keyword evidence="4 6" id="KW-1133">Transmembrane helix</keyword>
<keyword evidence="3 6" id="KW-0812">Transmembrane</keyword>
<evidence type="ECO:0000313" key="7">
    <source>
        <dbReference type="EMBL" id="TKZ22169.1"/>
    </source>
</evidence>
<comment type="similarity">
    <text evidence="2">Belongs to the CbiQ family.</text>
</comment>
<dbReference type="OrthoDB" id="5868344at2"/>
<sequence length="198" mass="21263">MLDLYSPGHSPIHKLSPGVKILAMMVGGTGLFLVENLGIVAVALAAVIALYKIAGLSATQVWNQIRPVLWILIFFLGLQWWLAGASVAVFVVLRLATLLLLAGLVTLTTRASDMIESLTSGLRFLRPLGVNPAKVGLAISLALRFIPVLAQITTEVREAQKARGMEHSIVAVAMPVAIRMLKMADDISDAIDARGYRP</sequence>
<evidence type="ECO:0000313" key="8">
    <source>
        <dbReference type="Proteomes" id="UP000306575"/>
    </source>
</evidence>
<dbReference type="CDD" id="cd16914">
    <property type="entry name" value="EcfT"/>
    <property type="match status" value="1"/>
</dbReference>
<protein>
    <submittedName>
        <fullName evidence="7">Energy-coupling factor transporter transmembrane protein EcfT</fullName>
    </submittedName>
</protein>
<dbReference type="RefSeq" id="WP_138014881.1">
    <property type="nucleotide sequence ID" value="NZ_SULI01000002.1"/>
</dbReference>
<keyword evidence="8" id="KW-1185">Reference proteome</keyword>
<dbReference type="PANTHER" id="PTHR33514">
    <property type="entry name" value="PROTEIN ABCI12, CHLOROPLASTIC"/>
    <property type="match status" value="1"/>
</dbReference>
<keyword evidence="5 6" id="KW-0472">Membrane</keyword>
<feature type="transmembrane region" description="Helical" evidence="6">
    <location>
        <begin position="65"/>
        <end position="82"/>
    </location>
</feature>
<dbReference type="EMBL" id="SULI01000002">
    <property type="protein sequence ID" value="TKZ22169.1"/>
    <property type="molecule type" value="Genomic_DNA"/>
</dbReference>
<evidence type="ECO:0000256" key="1">
    <source>
        <dbReference type="ARBA" id="ARBA00004141"/>
    </source>
</evidence>
<dbReference type="InterPro" id="IPR003339">
    <property type="entry name" value="ABC/ECF_trnsptr_transmembrane"/>
</dbReference>
<feature type="transmembrane region" description="Helical" evidence="6">
    <location>
        <begin position="20"/>
        <end position="53"/>
    </location>
</feature>
<dbReference type="PANTHER" id="PTHR33514:SF13">
    <property type="entry name" value="PROTEIN ABCI12, CHLOROPLASTIC"/>
    <property type="match status" value="1"/>
</dbReference>
<evidence type="ECO:0000256" key="3">
    <source>
        <dbReference type="ARBA" id="ARBA00022692"/>
    </source>
</evidence>
<evidence type="ECO:0000256" key="5">
    <source>
        <dbReference type="ARBA" id="ARBA00023136"/>
    </source>
</evidence>
<name>A0A4U7N884_9RHOB</name>
<proteinExistence type="inferred from homology"/>
<gene>
    <name evidence="7" type="ORF">FAP39_02935</name>
</gene>
<dbReference type="Pfam" id="PF02361">
    <property type="entry name" value="CbiQ"/>
    <property type="match status" value="1"/>
</dbReference>
<dbReference type="GO" id="GO:0005886">
    <property type="term" value="C:plasma membrane"/>
    <property type="evidence" value="ECO:0007669"/>
    <property type="project" value="UniProtKB-ARBA"/>
</dbReference>
<evidence type="ECO:0000256" key="4">
    <source>
        <dbReference type="ARBA" id="ARBA00022989"/>
    </source>
</evidence>
<organism evidence="7 8">
    <name type="scientific">Shimia litoralis</name>
    <dbReference type="NCBI Taxonomy" id="420403"/>
    <lineage>
        <taxon>Bacteria</taxon>
        <taxon>Pseudomonadati</taxon>
        <taxon>Pseudomonadota</taxon>
        <taxon>Alphaproteobacteria</taxon>
        <taxon>Rhodobacterales</taxon>
        <taxon>Roseobacteraceae</taxon>
    </lineage>
</organism>
<comment type="subcellular location">
    <subcellularLocation>
        <location evidence="1">Membrane</location>
        <topology evidence="1">Multi-pass membrane protein</topology>
    </subcellularLocation>
</comment>
<evidence type="ECO:0000256" key="2">
    <source>
        <dbReference type="ARBA" id="ARBA00008564"/>
    </source>
</evidence>